<reference evidence="2" key="1">
    <citation type="submission" date="2025-08" db="UniProtKB">
        <authorList>
            <consortium name="RefSeq"/>
        </authorList>
    </citation>
    <scope>IDENTIFICATION</scope>
    <source>
        <tissue evidence="2">Whole body</tissue>
    </source>
</reference>
<dbReference type="GeneID" id="113400617"/>
<proteinExistence type="predicted"/>
<gene>
    <name evidence="2" type="primary">LOC113400617</name>
</gene>
<dbReference type="Proteomes" id="UP001652626">
    <property type="component" value="Chromosome 31"/>
</dbReference>
<evidence type="ECO:0000313" key="2">
    <source>
        <dbReference type="RefSeq" id="XP_064076247.1"/>
    </source>
</evidence>
<accession>A0ABM4AY80</accession>
<sequence>MWSVSSNELNDEKKSNPALKNFNPYHILEPIKVDTVDRNNVVTGTLIDIKTDENNIETDLNLNGSYLDKVKKTEFTLVDLFENLYVSPQHVLKNDKENSIDFLETSASDVKFESLNSSNLDETEDTLQYTKARTFDEIFDSAVSLRLPKLEPICENGTLSGDTIDDADINTLSIECQKPIEKLATIAISKRDEIINKENCEVNSKYVDPQHRATNFNKTPPADNNFHFYEDHIFNNISEMKQSLQNQSNLTKRNPFQADSVTRYTKDIKSILIDQNRPPIVPNSNGVAIPILQTIKKDNKAFIKRRLVVNDSEKVGFTKGPNIYEKSVVLPQIIERLGERKKLLDAKKNIKRKLILDKCNFQMDKRSGNNSSRMIIEGEIPVLQPEVLMEDCNRERLRALKIRRAFQEFNFNG</sequence>
<keyword evidence="1" id="KW-1185">Reference proteome</keyword>
<dbReference type="RefSeq" id="XP_064076247.1">
    <property type="nucleotide sequence ID" value="XM_064220177.1"/>
</dbReference>
<protein>
    <submittedName>
        <fullName evidence="2">Uncharacterized protein LOC113400617</fullName>
    </submittedName>
</protein>
<evidence type="ECO:0000313" key="1">
    <source>
        <dbReference type="Proteomes" id="UP001652626"/>
    </source>
</evidence>
<organism evidence="1 2">
    <name type="scientific">Vanessa tameamea</name>
    <name type="common">Kamehameha butterfly</name>
    <dbReference type="NCBI Taxonomy" id="334116"/>
    <lineage>
        <taxon>Eukaryota</taxon>
        <taxon>Metazoa</taxon>
        <taxon>Ecdysozoa</taxon>
        <taxon>Arthropoda</taxon>
        <taxon>Hexapoda</taxon>
        <taxon>Insecta</taxon>
        <taxon>Pterygota</taxon>
        <taxon>Neoptera</taxon>
        <taxon>Endopterygota</taxon>
        <taxon>Lepidoptera</taxon>
        <taxon>Glossata</taxon>
        <taxon>Ditrysia</taxon>
        <taxon>Papilionoidea</taxon>
        <taxon>Nymphalidae</taxon>
        <taxon>Nymphalinae</taxon>
        <taxon>Vanessa</taxon>
    </lineage>
</organism>
<name>A0ABM4AY80_VANTA</name>